<organism evidence="2 3">
    <name type="scientific">Adineta ricciae</name>
    <name type="common">Rotifer</name>
    <dbReference type="NCBI Taxonomy" id="249248"/>
    <lineage>
        <taxon>Eukaryota</taxon>
        <taxon>Metazoa</taxon>
        <taxon>Spiralia</taxon>
        <taxon>Gnathifera</taxon>
        <taxon>Rotifera</taxon>
        <taxon>Eurotatoria</taxon>
        <taxon>Bdelloidea</taxon>
        <taxon>Adinetida</taxon>
        <taxon>Adinetidae</taxon>
        <taxon>Adineta</taxon>
    </lineage>
</organism>
<dbReference type="Proteomes" id="UP000663828">
    <property type="component" value="Unassembled WGS sequence"/>
</dbReference>
<name>A0A814U714_ADIRI</name>
<comment type="caution">
    <text evidence="2">The sequence shown here is derived from an EMBL/GenBank/DDBJ whole genome shotgun (WGS) entry which is preliminary data.</text>
</comment>
<sequence length="127" mass="14968">MDQEMHSQAAYRCCNWVVKYVLFLVARDQLETKFQKVEQFNPSILSCAAVAAISKQDAFDRQFSQWWEDNVRLHVWDGPHEHHPLGSMNRIRRRLYDASNQFRAKKNQQPVTSPQSINEISDPKHKL</sequence>
<evidence type="ECO:0000313" key="2">
    <source>
        <dbReference type="EMBL" id="CAF1170945.1"/>
    </source>
</evidence>
<evidence type="ECO:0000313" key="3">
    <source>
        <dbReference type="Proteomes" id="UP000663828"/>
    </source>
</evidence>
<evidence type="ECO:0000256" key="1">
    <source>
        <dbReference type="SAM" id="MobiDB-lite"/>
    </source>
</evidence>
<reference evidence="2" key="1">
    <citation type="submission" date="2021-02" db="EMBL/GenBank/DDBJ databases">
        <authorList>
            <person name="Nowell W R."/>
        </authorList>
    </citation>
    <scope>NUCLEOTIDE SEQUENCE</scope>
</reference>
<keyword evidence="3" id="KW-1185">Reference proteome</keyword>
<feature type="compositionally biased region" description="Polar residues" evidence="1">
    <location>
        <begin position="103"/>
        <end position="119"/>
    </location>
</feature>
<gene>
    <name evidence="2" type="ORF">XAT740_LOCUS22030</name>
</gene>
<protein>
    <submittedName>
        <fullName evidence="2">Uncharacterized protein</fullName>
    </submittedName>
</protein>
<dbReference type="EMBL" id="CAJNOR010001605">
    <property type="protein sequence ID" value="CAF1170945.1"/>
    <property type="molecule type" value="Genomic_DNA"/>
</dbReference>
<feature type="region of interest" description="Disordered" evidence="1">
    <location>
        <begin position="103"/>
        <end position="127"/>
    </location>
</feature>
<dbReference type="AlphaFoldDB" id="A0A814U714"/>
<proteinExistence type="predicted"/>
<accession>A0A814U714</accession>